<feature type="region of interest" description="Disordered" evidence="1">
    <location>
        <begin position="30"/>
        <end position="61"/>
    </location>
</feature>
<gene>
    <name evidence="2" type="ORF">FJZ47_03335</name>
</gene>
<name>A0A938B2I4_UNCTE</name>
<evidence type="ECO:0000313" key="3">
    <source>
        <dbReference type="Proteomes" id="UP000712673"/>
    </source>
</evidence>
<comment type="caution">
    <text evidence="2">The sequence shown here is derived from an EMBL/GenBank/DDBJ whole genome shotgun (WGS) entry which is preliminary data.</text>
</comment>
<accession>A0A938B2I4</accession>
<dbReference type="Proteomes" id="UP000712673">
    <property type="component" value="Unassembled WGS sequence"/>
</dbReference>
<protein>
    <submittedName>
        <fullName evidence="2">Uncharacterized protein</fullName>
    </submittedName>
</protein>
<evidence type="ECO:0000313" key="2">
    <source>
        <dbReference type="EMBL" id="MBM3222825.1"/>
    </source>
</evidence>
<reference evidence="2" key="1">
    <citation type="submission" date="2019-03" db="EMBL/GenBank/DDBJ databases">
        <title>Lake Tanganyika Metagenome-Assembled Genomes (MAGs).</title>
        <authorList>
            <person name="Tran P."/>
        </authorList>
    </citation>
    <scope>NUCLEOTIDE SEQUENCE</scope>
    <source>
        <strain evidence="2">K_DeepCast_65m_m2_066</strain>
    </source>
</reference>
<sequence length="61" mass="6484">MLSMHSVRAMVGSHAPAALTQVCTTFLSPADASASPHDPVPERLCSTAPPGQRLEWGTPWQ</sequence>
<proteinExistence type="predicted"/>
<dbReference type="EMBL" id="VGLS01000059">
    <property type="protein sequence ID" value="MBM3222825.1"/>
    <property type="molecule type" value="Genomic_DNA"/>
</dbReference>
<dbReference type="AlphaFoldDB" id="A0A938B2I4"/>
<organism evidence="2 3">
    <name type="scientific">Tectimicrobiota bacterium</name>
    <dbReference type="NCBI Taxonomy" id="2528274"/>
    <lineage>
        <taxon>Bacteria</taxon>
        <taxon>Pseudomonadati</taxon>
        <taxon>Nitrospinota/Tectimicrobiota group</taxon>
        <taxon>Candidatus Tectimicrobiota</taxon>
    </lineage>
</organism>
<evidence type="ECO:0000256" key="1">
    <source>
        <dbReference type="SAM" id="MobiDB-lite"/>
    </source>
</evidence>